<dbReference type="Proteomes" id="UP001597304">
    <property type="component" value="Unassembled WGS sequence"/>
</dbReference>
<dbReference type="Pfam" id="PF04773">
    <property type="entry name" value="FecR"/>
    <property type="match status" value="1"/>
</dbReference>
<keyword evidence="4" id="KW-1185">Reference proteome</keyword>
<proteinExistence type="predicted"/>
<sequence length="167" mass="17133">MPPRFILTARLMGCAGLLAASAVLAQTPAPAASTTQRATIAGDARHGTFKTVQGEVTVVRGNVRSAALVGGALMASDRVLTGSKSSAALTLKDGTVLAVGPESSVDLSTFDFDPTTQDGNLMVSLARGSLRMVTGLIAKIKPEHVKVTTPTTVIGVRGTDFIVEESP</sequence>
<organism evidence="3 4">
    <name type="scientific">Ottowia flava</name>
    <dbReference type="NCBI Taxonomy" id="2675430"/>
    <lineage>
        <taxon>Bacteria</taxon>
        <taxon>Pseudomonadati</taxon>
        <taxon>Pseudomonadota</taxon>
        <taxon>Betaproteobacteria</taxon>
        <taxon>Burkholderiales</taxon>
        <taxon>Comamonadaceae</taxon>
        <taxon>Ottowia</taxon>
    </lineage>
</organism>
<dbReference type="InterPro" id="IPR006860">
    <property type="entry name" value="FecR"/>
</dbReference>
<keyword evidence="1" id="KW-0732">Signal</keyword>
<name>A0ABW4KX63_9BURK</name>
<gene>
    <name evidence="3" type="ORF">ACFSF0_14245</name>
</gene>
<evidence type="ECO:0000313" key="4">
    <source>
        <dbReference type="Proteomes" id="UP001597304"/>
    </source>
</evidence>
<dbReference type="Gene3D" id="2.60.120.1440">
    <property type="match status" value="1"/>
</dbReference>
<dbReference type="PANTHER" id="PTHR38731">
    <property type="entry name" value="LIPL45-RELATED LIPOPROTEIN-RELATED"/>
    <property type="match status" value="1"/>
</dbReference>
<reference evidence="4" key="1">
    <citation type="journal article" date="2019" name="Int. J. Syst. Evol. Microbiol.">
        <title>The Global Catalogue of Microorganisms (GCM) 10K type strain sequencing project: providing services to taxonomists for standard genome sequencing and annotation.</title>
        <authorList>
            <consortium name="The Broad Institute Genomics Platform"/>
            <consortium name="The Broad Institute Genome Sequencing Center for Infectious Disease"/>
            <person name="Wu L."/>
            <person name="Ma J."/>
        </authorList>
    </citation>
    <scope>NUCLEOTIDE SEQUENCE [LARGE SCALE GENOMIC DNA]</scope>
    <source>
        <strain evidence="4">LMG 29247</strain>
    </source>
</reference>
<evidence type="ECO:0000313" key="3">
    <source>
        <dbReference type="EMBL" id="MFD1711774.1"/>
    </source>
</evidence>
<accession>A0ABW4KX63</accession>
<dbReference type="EMBL" id="JBHUEJ010000034">
    <property type="protein sequence ID" value="MFD1711774.1"/>
    <property type="molecule type" value="Genomic_DNA"/>
</dbReference>
<protein>
    <submittedName>
        <fullName evidence="3">FecR domain-containing protein</fullName>
    </submittedName>
</protein>
<feature type="chain" id="PRO_5046282504" evidence="1">
    <location>
        <begin position="26"/>
        <end position="167"/>
    </location>
</feature>
<evidence type="ECO:0000256" key="1">
    <source>
        <dbReference type="SAM" id="SignalP"/>
    </source>
</evidence>
<feature type="domain" description="FecR protein" evidence="2">
    <location>
        <begin position="77"/>
        <end position="165"/>
    </location>
</feature>
<dbReference type="RefSeq" id="WP_147914450.1">
    <property type="nucleotide sequence ID" value="NZ_JBHUEJ010000034.1"/>
</dbReference>
<evidence type="ECO:0000259" key="2">
    <source>
        <dbReference type="Pfam" id="PF04773"/>
    </source>
</evidence>
<feature type="signal peptide" evidence="1">
    <location>
        <begin position="1"/>
        <end position="25"/>
    </location>
</feature>
<comment type="caution">
    <text evidence="3">The sequence shown here is derived from an EMBL/GenBank/DDBJ whole genome shotgun (WGS) entry which is preliminary data.</text>
</comment>